<evidence type="ECO:0000256" key="1">
    <source>
        <dbReference type="ARBA" id="ARBA00004370"/>
    </source>
</evidence>
<feature type="region of interest" description="Disordered" evidence="10">
    <location>
        <begin position="891"/>
        <end position="923"/>
    </location>
</feature>
<evidence type="ECO:0000256" key="4">
    <source>
        <dbReference type="ARBA" id="ARBA00022692"/>
    </source>
</evidence>
<dbReference type="AlphaFoldDB" id="A0A9W4N9V1"/>
<dbReference type="PANTHER" id="PTHR47797:SF1">
    <property type="entry name" value="CYTOCHROME B561 DOMAIN-CONTAINING PROTEIN-RELATED"/>
    <property type="match status" value="1"/>
</dbReference>
<feature type="chain" id="PRO_5040950238" description="DOMON domain-containing protein" evidence="12">
    <location>
        <begin position="17"/>
        <end position="1277"/>
    </location>
</feature>
<evidence type="ECO:0000259" key="14">
    <source>
        <dbReference type="SMART" id="SM00665"/>
    </source>
</evidence>
<dbReference type="PANTHER" id="PTHR47797">
    <property type="entry name" value="DEHYDROGENASE, PUTATIVE (AFU_ORTHOLOGUE AFUA_8G05805)-RELATED"/>
    <property type="match status" value="1"/>
</dbReference>
<dbReference type="InterPro" id="IPR013094">
    <property type="entry name" value="AB_hydrolase_3"/>
</dbReference>
<evidence type="ECO:0000256" key="5">
    <source>
        <dbReference type="ARBA" id="ARBA00022801"/>
    </source>
</evidence>
<feature type="compositionally biased region" description="Basic and acidic residues" evidence="10">
    <location>
        <begin position="1049"/>
        <end position="1064"/>
    </location>
</feature>
<evidence type="ECO:0000313" key="15">
    <source>
        <dbReference type="EMBL" id="CAG8341540.1"/>
    </source>
</evidence>
<feature type="region of interest" description="Disordered" evidence="10">
    <location>
        <begin position="1191"/>
        <end position="1213"/>
    </location>
</feature>
<dbReference type="Pfam" id="PF16010">
    <property type="entry name" value="CDH-cyt"/>
    <property type="match status" value="1"/>
</dbReference>
<keyword evidence="3" id="KW-0813">Transport</keyword>
<dbReference type="GO" id="GO:0016020">
    <property type="term" value="C:membrane"/>
    <property type="evidence" value="ECO:0007669"/>
    <property type="project" value="UniProtKB-SubCell"/>
</dbReference>
<proteinExistence type="inferred from homology"/>
<dbReference type="InterPro" id="IPR033140">
    <property type="entry name" value="Lipase_GDXG_put_SER_AS"/>
</dbReference>
<feature type="compositionally biased region" description="Polar residues" evidence="10">
    <location>
        <begin position="1118"/>
        <end position="1140"/>
    </location>
</feature>
<evidence type="ECO:0000256" key="11">
    <source>
        <dbReference type="SAM" id="Phobius"/>
    </source>
</evidence>
<organism evidence="15 16">
    <name type="scientific">Penicillium nalgiovense</name>
    <dbReference type="NCBI Taxonomy" id="60175"/>
    <lineage>
        <taxon>Eukaryota</taxon>
        <taxon>Fungi</taxon>
        <taxon>Dikarya</taxon>
        <taxon>Ascomycota</taxon>
        <taxon>Pezizomycotina</taxon>
        <taxon>Eurotiomycetes</taxon>
        <taxon>Eurotiomycetidae</taxon>
        <taxon>Eurotiales</taxon>
        <taxon>Aspergillaceae</taxon>
        <taxon>Penicillium</taxon>
    </lineage>
</organism>
<keyword evidence="5" id="KW-0378">Hydrolase</keyword>
<dbReference type="PROSITE" id="PS01174">
    <property type="entry name" value="LIPASE_GDXG_SER"/>
    <property type="match status" value="1"/>
</dbReference>
<feature type="region of interest" description="Disordered" evidence="10">
    <location>
        <begin position="1049"/>
        <end position="1140"/>
    </location>
</feature>
<keyword evidence="12" id="KW-0732">Signal</keyword>
<feature type="transmembrane region" description="Helical" evidence="11">
    <location>
        <begin position="221"/>
        <end position="242"/>
    </location>
</feature>
<dbReference type="Proteomes" id="UP001153461">
    <property type="component" value="Unassembled WGS sequence"/>
</dbReference>
<feature type="compositionally biased region" description="Polar residues" evidence="10">
    <location>
        <begin position="1069"/>
        <end position="1091"/>
    </location>
</feature>
<feature type="region of interest" description="Disordered" evidence="10">
    <location>
        <begin position="1243"/>
        <end position="1277"/>
    </location>
</feature>
<dbReference type="PROSITE" id="PS01173">
    <property type="entry name" value="LIPASE_GDXG_HIS"/>
    <property type="match status" value="1"/>
</dbReference>
<evidence type="ECO:0000256" key="9">
    <source>
        <dbReference type="PROSITE-ProRule" id="PRU10038"/>
    </source>
</evidence>
<feature type="domain" description="Cytochrome b561" evidence="14">
    <location>
        <begin position="219"/>
        <end position="341"/>
    </location>
</feature>
<evidence type="ECO:0000256" key="12">
    <source>
        <dbReference type="SAM" id="SignalP"/>
    </source>
</evidence>
<feature type="compositionally biased region" description="Basic and acidic residues" evidence="10">
    <location>
        <begin position="1266"/>
        <end position="1277"/>
    </location>
</feature>
<evidence type="ECO:0008006" key="17">
    <source>
        <dbReference type="Google" id="ProtNLM"/>
    </source>
</evidence>
<dbReference type="GO" id="GO:0016787">
    <property type="term" value="F:hydrolase activity"/>
    <property type="evidence" value="ECO:0007669"/>
    <property type="project" value="UniProtKB-KW"/>
</dbReference>
<evidence type="ECO:0000256" key="10">
    <source>
        <dbReference type="SAM" id="MobiDB-lite"/>
    </source>
</evidence>
<feature type="transmembrane region" description="Helical" evidence="11">
    <location>
        <begin position="350"/>
        <end position="373"/>
    </location>
</feature>
<sequence>MVRHIFPWLWAIPALAQVQLHSIHPQGHDEITYSFNVPDNTSQSGSGPIYFQMNSTRQVQWFALGQGMQMAGANMFVVYTSGNTVTVSPRSGVGNIEPLYNKDAQITILNGSGVHDGVITGNVRCDTCLQWNGGTENVNSSSSPWIWAVKYGDTLNSVSLSESITQHDDHGVMTIDLKKATGGSSANPFAQMARAPVSSSEEDPGFAAFRSTVKRKKTAHAVLMIVAFVVMFPFFALGLHILPSKWTVNIHGTFQVFTLAVVIAGFGVGISLARQIELIDSYHTIIGMIIVPCLVLFQPAMGLLQHRFFRKTGGKGPFAYMHRWFGRLMIILGIINVGLGFKLAKAPRGAIIATSVVAGVIAMVYVVIVSWTGRPRRRDLPIMPLHTVALGVALTPTVLHTIISHYLNRKSLHNKPNVHITYDEGIQIVRQFLFYASKHPVEDLQAFTRQWAPSPHWVRTETITIPDKFLSSAADAVTKQLGPKGVIRVGGEKWWQWRGPSEELKGEWIEMRNHYNQTEGAGGHCNRVMLYIHGGAYFFGSVDTHRYMMQRHARKLKGRVFAPEYRLSPQFPFPCGLHDCMAAYLWLLKSYEPKEIILAGDSAGGGLALSMLIIMRDQGIPLPAGAILISPWVDLTHSFPSIVEDNPGDYIPPYGFRHKPSPAWPPPNADDILEMKRMSRQPIVTAEDVKKVIPQPNSNAEETAIRGYTVHEDSPPPAEHAYPGQQQAPNPASLQAEPDNIHVVLDGKTVELKDQIQLYTTNQLMSHPLVSPVLQPSLGGLPPLQIMSGGGETLRDEQFYIAHKAANPTAYPPSDVYLDENDPTREALNKYEPTYVQFQVWDNLCHVAPTLSFTRPAKYMFRSISQFGSWALARAQNGEVEIMDDSALSAVSSNSLEDEDVPGPQTALNSPPGAPGRSSVGKAGDPLPAFHQYMIRQRIDKRGQVFPLDPPSSYPVLQIPPAQIGAINPSLIRMWLDAKKEWDIRFAKEKLRVQSRRLKELSHGFQDFDGECPPPSSLAARRAAPGVLPKRHAKKNYGMMMWSGWGSKHDERRVEMEKRAEASGRRFTRVSTDTGQAGAWSSTPATNPQTEKATDKDLANKSQINGYTAVSRDKKENLSNGGSSTARMSTDPETVSQNLSQKSAGPILILPEVNNNKFTDENASTRALFHAAGSLPMKSDLSLAHSRYRPSSAAGSAAGRSEMLSDTASTVGGDKDSVAYMSMAPDTASTRAVTDARGVISPIMAGENGRRSTDTLSVLSTAGRDSMSHREVSKTAE</sequence>
<dbReference type="SMART" id="SM00665">
    <property type="entry name" value="B561"/>
    <property type="match status" value="1"/>
</dbReference>
<dbReference type="Gene3D" id="3.40.50.1820">
    <property type="entry name" value="alpha/beta hydrolase"/>
    <property type="match status" value="1"/>
</dbReference>
<feature type="active site" evidence="9">
    <location>
        <position position="602"/>
    </location>
</feature>
<keyword evidence="4 11" id="KW-0812">Transmembrane</keyword>
<feature type="compositionally biased region" description="Low complexity" evidence="10">
    <location>
        <begin position="1191"/>
        <end position="1201"/>
    </location>
</feature>
<feature type="region of interest" description="Disordered" evidence="10">
    <location>
        <begin position="710"/>
        <end position="734"/>
    </location>
</feature>
<dbReference type="InterPro" id="IPR029058">
    <property type="entry name" value="AB_hydrolase_fold"/>
</dbReference>
<dbReference type="InterPro" id="IPR002168">
    <property type="entry name" value="Lipase_GDXG_HIS_AS"/>
</dbReference>
<keyword evidence="6" id="KW-0249">Electron transport</keyword>
<dbReference type="SMART" id="SM00664">
    <property type="entry name" value="DoH"/>
    <property type="match status" value="1"/>
</dbReference>
<evidence type="ECO:0000259" key="13">
    <source>
        <dbReference type="SMART" id="SM00664"/>
    </source>
</evidence>
<dbReference type="CDD" id="cd08760">
    <property type="entry name" value="Cyt_b561_FRRS1_like"/>
    <property type="match status" value="1"/>
</dbReference>
<name>A0A9W4N9V1_PENNA</name>
<protein>
    <recommendedName>
        <fullName evidence="17">DOMON domain-containing protein</fullName>
    </recommendedName>
</protein>
<dbReference type="Gene3D" id="1.20.120.1770">
    <property type="match status" value="1"/>
</dbReference>
<dbReference type="InterPro" id="IPR015920">
    <property type="entry name" value="Cellobiose_DH-like_cyt"/>
</dbReference>
<keyword evidence="8 11" id="KW-0472">Membrane</keyword>
<feature type="compositionally biased region" description="Polar residues" evidence="10">
    <location>
        <begin position="724"/>
        <end position="733"/>
    </location>
</feature>
<dbReference type="EMBL" id="CAJVNV010000647">
    <property type="protein sequence ID" value="CAG8341540.1"/>
    <property type="molecule type" value="Genomic_DNA"/>
</dbReference>
<dbReference type="SUPFAM" id="SSF53474">
    <property type="entry name" value="alpha/beta-Hydrolases"/>
    <property type="match status" value="1"/>
</dbReference>
<reference evidence="15" key="1">
    <citation type="submission" date="2021-07" db="EMBL/GenBank/DDBJ databases">
        <authorList>
            <person name="Branca A.L. A."/>
        </authorList>
    </citation>
    <scope>NUCLEOTIDE SEQUENCE</scope>
</reference>
<dbReference type="SUPFAM" id="SSF49344">
    <property type="entry name" value="CBD9-like"/>
    <property type="match status" value="1"/>
</dbReference>
<feature type="domain" description="DOMON" evidence="13">
    <location>
        <begin position="61"/>
        <end position="150"/>
    </location>
</feature>
<dbReference type="Pfam" id="PF07859">
    <property type="entry name" value="Abhydrolase_3"/>
    <property type="match status" value="1"/>
</dbReference>
<accession>A0A9W4N9V1</accession>
<evidence type="ECO:0000256" key="8">
    <source>
        <dbReference type="ARBA" id="ARBA00023136"/>
    </source>
</evidence>
<keyword evidence="7 11" id="KW-1133">Transmembrane helix</keyword>
<dbReference type="InterPro" id="IPR005018">
    <property type="entry name" value="DOMON_domain"/>
</dbReference>
<dbReference type="CDD" id="cd09630">
    <property type="entry name" value="CDH_like_cytochrome"/>
    <property type="match status" value="1"/>
</dbReference>
<feature type="transmembrane region" description="Helical" evidence="11">
    <location>
        <begin position="254"/>
        <end position="273"/>
    </location>
</feature>
<evidence type="ECO:0000313" key="16">
    <source>
        <dbReference type="Proteomes" id="UP001153461"/>
    </source>
</evidence>
<evidence type="ECO:0000256" key="2">
    <source>
        <dbReference type="ARBA" id="ARBA00010515"/>
    </source>
</evidence>
<dbReference type="GO" id="GO:0072330">
    <property type="term" value="P:monocarboxylic acid biosynthetic process"/>
    <property type="evidence" value="ECO:0007669"/>
    <property type="project" value="UniProtKB-ARBA"/>
</dbReference>
<evidence type="ECO:0000256" key="3">
    <source>
        <dbReference type="ARBA" id="ARBA00022448"/>
    </source>
</evidence>
<comment type="caution">
    <text evidence="15">The sequence shown here is derived from an EMBL/GenBank/DDBJ whole genome shotgun (WGS) entry which is preliminary data.</text>
</comment>
<evidence type="ECO:0000256" key="7">
    <source>
        <dbReference type="ARBA" id="ARBA00022989"/>
    </source>
</evidence>
<comment type="subcellular location">
    <subcellularLocation>
        <location evidence="1">Membrane</location>
    </subcellularLocation>
</comment>
<feature type="transmembrane region" description="Helical" evidence="11">
    <location>
        <begin position="385"/>
        <end position="407"/>
    </location>
</feature>
<feature type="transmembrane region" description="Helical" evidence="11">
    <location>
        <begin position="285"/>
        <end position="304"/>
    </location>
</feature>
<comment type="similarity">
    <text evidence="2">Belongs to the 'GDXG' lipolytic enzyme family.</text>
</comment>
<dbReference type="InterPro" id="IPR006593">
    <property type="entry name" value="Cyt_b561/ferric_Rdtase_TM"/>
</dbReference>
<dbReference type="GO" id="GO:0017000">
    <property type="term" value="P:antibiotic biosynthetic process"/>
    <property type="evidence" value="ECO:0007669"/>
    <property type="project" value="UniProtKB-ARBA"/>
</dbReference>
<feature type="transmembrane region" description="Helical" evidence="11">
    <location>
        <begin position="324"/>
        <end position="344"/>
    </location>
</feature>
<evidence type="ECO:0000256" key="6">
    <source>
        <dbReference type="ARBA" id="ARBA00022982"/>
    </source>
</evidence>
<feature type="signal peptide" evidence="12">
    <location>
        <begin position="1"/>
        <end position="16"/>
    </location>
</feature>
<dbReference type="Gene3D" id="2.60.40.1210">
    <property type="entry name" value="Cellobiose dehydrogenase, cytochrome domain"/>
    <property type="match status" value="1"/>
</dbReference>
<gene>
    <name evidence="15" type="ORF">PNAL_LOCUS10859</name>
</gene>